<evidence type="ECO:0000313" key="9">
    <source>
        <dbReference type="EMBL" id="GEN86418.1"/>
    </source>
</evidence>
<evidence type="ECO:0000313" key="10">
    <source>
        <dbReference type="Proteomes" id="UP000321558"/>
    </source>
</evidence>
<protein>
    <submittedName>
        <fullName evidence="9">Cation:proton antiporter</fullName>
    </submittedName>
</protein>
<dbReference type="PANTHER" id="PTHR34584:SF1">
    <property type="entry name" value="NA(+)_H(+) ANTIPORTER SUBUNIT E1"/>
    <property type="match status" value="1"/>
</dbReference>
<sequence length="158" mass="18330">MPFQILINVLLAILWMFLQNEYTFVSFLFGYLIGILILFVIRRFLKFDFYLKRVWAIIKLIYLFMIELIKANIDVVKVVLKPKQDHQPGIVAVRTSLESDFEISMLAALITLTPGTISMDFSDDSKTIYVHSIDVPDKEAMIKDIQDSFEKAIMEVTK</sequence>
<keyword evidence="10" id="KW-1185">Reference proteome</keyword>
<dbReference type="RefSeq" id="WP_147209481.1">
    <property type="nucleotide sequence ID" value="NZ_BJYM01000004.1"/>
</dbReference>
<feature type="transmembrane region" description="Helical" evidence="8">
    <location>
        <begin position="22"/>
        <end position="41"/>
    </location>
</feature>
<evidence type="ECO:0000256" key="4">
    <source>
        <dbReference type="ARBA" id="ARBA00022475"/>
    </source>
</evidence>
<gene>
    <name evidence="9" type="ORF">OSO01_11570</name>
</gene>
<organism evidence="9 10">
    <name type="scientific">Oceanobacillus sojae</name>
    <dbReference type="NCBI Taxonomy" id="582851"/>
    <lineage>
        <taxon>Bacteria</taxon>
        <taxon>Bacillati</taxon>
        <taxon>Bacillota</taxon>
        <taxon>Bacilli</taxon>
        <taxon>Bacillales</taxon>
        <taxon>Bacillaceae</taxon>
        <taxon>Oceanobacillus</taxon>
    </lineage>
</organism>
<dbReference type="STRING" id="582851.GCA_900162665_00473"/>
<dbReference type="GO" id="GO:0008324">
    <property type="term" value="F:monoatomic cation transmembrane transporter activity"/>
    <property type="evidence" value="ECO:0007669"/>
    <property type="project" value="InterPro"/>
</dbReference>
<evidence type="ECO:0000256" key="3">
    <source>
        <dbReference type="ARBA" id="ARBA00022449"/>
    </source>
</evidence>
<comment type="similarity">
    <text evidence="2">Belongs to the CPA3 antiporters (TC 2.A.63) subunit E family.</text>
</comment>
<dbReference type="Pfam" id="PF01899">
    <property type="entry name" value="MNHE"/>
    <property type="match status" value="1"/>
</dbReference>
<keyword evidence="5 8" id="KW-0812">Transmembrane</keyword>
<dbReference type="InterPro" id="IPR002758">
    <property type="entry name" value="Cation_antiport_E"/>
</dbReference>
<dbReference type="PANTHER" id="PTHR34584">
    <property type="entry name" value="NA(+)/H(+) ANTIPORTER SUBUNIT E1"/>
    <property type="match status" value="1"/>
</dbReference>
<dbReference type="GO" id="GO:0005886">
    <property type="term" value="C:plasma membrane"/>
    <property type="evidence" value="ECO:0007669"/>
    <property type="project" value="UniProtKB-SubCell"/>
</dbReference>
<keyword evidence="4" id="KW-1003">Cell membrane</keyword>
<keyword evidence="3" id="KW-0050">Antiport</keyword>
<keyword evidence="6 8" id="KW-1133">Transmembrane helix</keyword>
<evidence type="ECO:0000256" key="2">
    <source>
        <dbReference type="ARBA" id="ARBA00006228"/>
    </source>
</evidence>
<evidence type="ECO:0000256" key="7">
    <source>
        <dbReference type="ARBA" id="ARBA00023136"/>
    </source>
</evidence>
<dbReference type="GO" id="GO:0015297">
    <property type="term" value="F:antiporter activity"/>
    <property type="evidence" value="ECO:0007669"/>
    <property type="project" value="UniProtKB-KW"/>
</dbReference>
<dbReference type="AlphaFoldDB" id="A0A511ZG34"/>
<evidence type="ECO:0000256" key="6">
    <source>
        <dbReference type="ARBA" id="ARBA00022989"/>
    </source>
</evidence>
<dbReference type="OrthoDB" id="9800498at2"/>
<comment type="subcellular location">
    <subcellularLocation>
        <location evidence="1">Cell membrane</location>
        <topology evidence="1">Multi-pass membrane protein</topology>
    </subcellularLocation>
</comment>
<comment type="caution">
    <text evidence="9">The sequence shown here is derived from an EMBL/GenBank/DDBJ whole genome shotgun (WGS) entry which is preliminary data.</text>
</comment>
<evidence type="ECO:0000256" key="8">
    <source>
        <dbReference type="SAM" id="Phobius"/>
    </source>
</evidence>
<dbReference type="Proteomes" id="UP000321558">
    <property type="component" value="Unassembled WGS sequence"/>
</dbReference>
<reference evidence="9 10" key="1">
    <citation type="submission" date="2019-07" db="EMBL/GenBank/DDBJ databases">
        <title>Whole genome shotgun sequence of Oceanobacillus sojae NBRC 105379.</title>
        <authorList>
            <person name="Hosoyama A."/>
            <person name="Uohara A."/>
            <person name="Ohji S."/>
            <person name="Ichikawa N."/>
        </authorList>
    </citation>
    <scope>NUCLEOTIDE SEQUENCE [LARGE SCALE GENOMIC DNA]</scope>
    <source>
        <strain evidence="9 10">NBRC 105379</strain>
    </source>
</reference>
<dbReference type="NCBIfam" id="NF009292">
    <property type="entry name" value="PRK12651.1-3"/>
    <property type="match status" value="1"/>
</dbReference>
<evidence type="ECO:0000256" key="1">
    <source>
        <dbReference type="ARBA" id="ARBA00004651"/>
    </source>
</evidence>
<proteinExistence type="inferred from homology"/>
<accession>A0A511ZG34</accession>
<name>A0A511ZG34_9BACI</name>
<evidence type="ECO:0000256" key="5">
    <source>
        <dbReference type="ARBA" id="ARBA00022692"/>
    </source>
</evidence>
<dbReference type="EMBL" id="BJYM01000004">
    <property type="protein sequence ID" value="GEN86418.1"/>
    <property type="molecule type" value="Genomic_DNA"/>
</dbReference>
<keyword evidence="7 8" id="KW-0472">Membrane</keyword>
<dbReference type="PIRSF" id="PIRSF019239">
    <property type="entry name" value="MrpE"/>
    <property type="match status" value="1"/>
</dbReference>
<keyword evidence="3" id="KW-0813">Transport</keyword>